<evidence type="ECO:0000313" key="2">
    <source>
        <dbReference type="EMBL" id="MXP63760.1"/>
    </source>
</evidence>
<proteinExistence type="predicted"/>
<dbReference type="SUPFAM" id="SSF54593">
    <property type="entry name" value="Glyoxalase/Bleomycin resistance protein/Dihydroxybiphenyl dioxygenase"/>
    <property type="match status" value="2"/>
</dbReference>
<comment type="caution">
    <text evidence="2">The sequence shown here is derived from an EMBL/GenBank/DDBJ whole genome shotgun (WGS) entry which is preliminary data.</text>
</comment>
<dbReference type="InterPro" id="IPR029068">
    <property type="entry name" value="Glyas_Bleomycin-R_OHBP_Dase"/>
</dbReference>
<dbReference type="InterPro" id="IPR004360">
    <property type="entry name" value="Glyas_Fos-R_dOase_dom"/>
</dbReference>
<name>A0A845BC95_9PROT</name>
<dbReference type="EMBL" id="SNVJ01000007">
    <property type="protein sequence ID" value="MXP63760.1"/>
    <property type="molecule type" value="Genomic_DNA"/>
</dbReference>
<dbReference type="InterPro" id="IPR037523">
    <property type="entry name" value="VOC_core"/>
</dbReference>
<dbReference type="CDD" id="cd07247">
    <property type="entry name" value="SgaA_N_like"/>
    <property type="match status" value="2"/>
</dbReference>
<evidence type="ECO:0000313" key="3">
    <source>
        <dbReference type="Proteomes" id="UP000460715"/>
    </source>
</evidence>
<dbReference type="PANTHER" id="PTHR33993:SF14">
    <property type="entry name" value="GB|AAF24581.1"/>
    <property type="match status" value="1"/>
</dbReference>
<organism evidence="2 3">
    <name type="scientific">Teichococcus coralli</name>
    <dbReference type="NCBI Taxonomy" id="2545983"/>
    <lineage>
        <taxon>Bacteria</taxon>
        <taxon>Pseudomonadati</taxon>
        <taxon>Pseudomonadota</taxon>
        <taxon>Alphaproteobacteria</taxon>
        <taxon>Acetobacterales</taxon>
        <taxon>Roseomonadaceae</taxon>
        <taxon>Roseomonas</taxon>
    </lineage>
</organism>
<dbReference type="RefSeq" id="WP_160936880.1">
    <property type="nucleotide sequence ID" value="NZ_SNVJ01000007.1"/>
</dbReference>
<accession>A0A845BC95</accession>
<dbReference type="InterPro" id="IPR052164">
    <property type="entry name" value="Anthracycline_SecMetBiosynth"/>
</dbReference>
<keyword evidence="3" id="KW-1185">Reference proteome</keyword>
<dbReference type="Proteomes" id="UP000460715">
    <property type="component" value="Unassembled WGS sequence"/>
</dbReference>
<protein>
    <submittedName>
        <fullName evidence="2">VOC family protein</fullName>
    </submittedName>
</protein>
<dbReference type="AlphaFoldDB" id="A0A845BC95"/>
<feature type="domain" description="VOC" evidence="1">
    <location>
        <begin position="7"/>
        <end position="125"/>
    </location>
</feature>
<dbReference type="OrthoDB" id="9793039at2"/>
<feature type="domain" description="VOC" evidence="1">
    <location>
        <begin position="138"/>
        <end position="256"/>
    </location>
</feature>
<dbReference type="Pfam" id="PF00903">
    <property type="entry name" value="Glyoxalase"/>
    <property type="match status" value="2"/>
</dbReference>
<sequence length="258" mass="27086">MPGPSGVFVWYELMTTDAAAATAFYRAVLGWHARSAGQPGTDYTLLLADEAPVAGAMTMPPGGSCAGGTRPTWIGDVAVEDVDAMAARVAKAGGAILRQPEDIPGIGRFAVAADPEGTAFILFHGTEAMPPPPFAMDRPGHPAWHELVATDAEATFAFYSRLFGWTKAEAHDMGPMGVYQLFAANGVTIGGMMTRPPGMPAFPWTFYFRVESVEAAAERVKAQGGSVLNGPHEVPGGQWILQAHDPQGAAFALISAGR</sequence>
<dbReference type="PANTHER" id="PTHR33993">
    <property type="entry name" value="GLYOXALASE-RELATED"/>
    <property type="match status" value="1"/>
</dbReference>
<evidence type="ECO:0000259" key="1">
    <source>
        <dbReference type="PROSITE" id="PS51819"/>
    </source>
</evidence>
<reference evidence="2 3" key="1">
    <citation type="submission" date="2019-03" db="EMBL/GenBank/DDBJ databases">
        <title>Roseomonas sp. a novel Roseomonas species isolated from Sea whip Gorgonian.</title>
        <authorList>
            <person name="Li F."/>
            <person name="Pan X."/>
            <person name="Huang S."/>
            <person name="Li Z."/>
            <person name="Meng B."/>
        </authorList>
    </citation>
    <scope>NUCLEOTIDE SEQUENCE [LARGE SCALE GENOMIC DNA]</scope>
    <source>
        <strain evidence="2 3">M0104</strain>
    </source>
</reference>
<dbReference type="PROSITE" id="PS51819">
    <property type="entry name" value="VOC"/>
    <property type="match status" value="2"/>
</dbReference>
<gene>
    <name evidence="2" type="ORF">E0493_10410</name>
</gene>
<dbReference type="Gene3D" id="3.10.180.10">
    <property type="entry name" value="2,3-Dihydroxybiphenyl 1,2-Dioxygenase, domain 1"/>
    <property type="match status" value="2"/>
</dbReference>